<organism evidence="1">
    <name type="scientific">Brassica oleracea</name>
    <name type="common">Wild cabbage</name>
    <dbReference type="NCBI Taxonomy" id="3712"/>
    <lineage>
        <taxon>Eukaryota</taxon>
        <taxon>Viridiplantae</taxon>
        <taxon>Streptophyta</taxon>
        <taxon>Embryophyta</taxon>
        <taxon>Tracheophyta</taxon>
        <taxon>Spermatophyta</taxon>
        <taxon>Magnoliopsida</taxon>
        <taxon>eudicotyledons</taxon>
        <taxon>Gunneridae</taxon>
        <taxon>Pentapetalae</taxon>
        <taxon>rosids</taxon>
        <taxon>malvids</taxon>
        <taxon>Brassicales</taxon>
        <taxon>Brassicaceae</taxon>
        <taxon>Brassiceae</taxon>
        <taxon>Brassica</taxon>
    </lineage>
</organism>
<evidence type="ECO:0000313" key="1">
    <source>
        <dbReference type="EMBL" id="VDD43416.1"/>
    </source>
</evidence>
<dbReference type="EMBL" id="LR031877">
    <property type="protein sequence ID" value="VDD43416.1"/>
    <property type="molecule type" value="Genomic_DNA"/>
</dbReference>
<proteinExistence type="predicted"/>
<gene>
    <name evidence="1" type="ORF">BOLC5T30963H</name>
</gene>
<name>A0A3P6F0P7_BRAOL</name>
<reference evidence="1" key="1">
    <citation type="submission" date="2018-11" db="EMBL/GenBank/DDBJ databases">
        <authorList>
            <consortium name="Genoscope - CEA"/>
            <person name="William W."/>
        </authorList>
    </citation>
    <scope>NUCLEOTIDE SEQUENCE</scope>
</reference>
<accession>A0A3P6F0P7</accession>
<dbReference type="AlphaFoldDB" id="A0A3P6F0P7"/>
<protein>
    <submittedName>
        <fullName evidence="1">Uncharacterized protein</fullName>
    </submittedName>
</protein>
<sequence length="39" mass="4391">MFCVFVSLDCFIVRGLVSNCIGSNYLKILILTFQSLVAY</sequence>